<dbReference type="EMBL" id="QKRX01000003">
    <property type="protein sequence ID" value="RAU18948.1"/>
    <property type="molecule type" value="Genomic_DNA"/>
</dbReference>
<evidence type="ECO:0000313" key="9">
    <source>
        <dbReference type="EMBL" id="RAU18948.1"/>
    </source>
</evidence>
<dbReference type="InterPro" id="IPR025966">
    <property type="entry name" value="OppC_N"/>
</dbReference>
<dbReference type="RefSeq" id="WP_112158338.1">
    <property type="nucleotide sequence ID" value="NZ_QKRX01000003.1"/>
</dbReference>
<proteinExistence type="inferred from homology"/>
<keyword evidence="4 7" id="KW-0812">Transmembrane</keyword>
<organism evidence="9 10">
    <name type="scientific">Nitrincola tibetensis</name>
    <dbReference type="NCBI Taxonomy" id="2219697"/>
    <lineage>
        <taxon>Bacteria</taxon>
        <taxon>Pseudomonadati</taxon>
        <taxon>Pseudomonadota</taxon>
        <taxon>Gammaproteobacteria</taxon>
        <taxon>Oceanospirillales</taxon>
        <taxon>Oceanospirillaceae</taxon>
        <taxon>Nitrincola</taxon>
    </lineage>
</organism>
<feature type="domain" description="ABC transmembrane type-1" evidence="8">
    <location>
        <begin position="101"/>
        <end position="290"/>
    </location>
</feature>
<dbReference type="OrthoDB" id="9805884at2"/>
<keyword evidence="6 7" id="KW-0472">Membrane</keyword>
<evidence type="ECO:0000313" key="10">
    <source>
        <dbReference type="Proteomes" id="UP000250744"/>
    </source>
</evidence>
<feature type="transmembrane region" description="Helical" evidence="7">
    <location>
        <begin position="267"/>
        <end position="289"/>
    </location>
</feature>
<dbReference type="PANTHER" id="PTHR43386">
    <property type="entry name" value="OLIGOPEPTIDE TRANSPORT SYSTEM PERMEASE PROTEIN APPC"/>
    <property type="match status" value="1"/>
</dbReference>
<dbReference type="Pfam" id="PF00528">
    <property type="entry name" value="BPD_transp_1"/>
    <property type="match status" value="1"/>
</dbReference>
<dbReference type="InterPro" id="IPR050366">
    <property type="entry name" value="BP-dependent_transpt_permease"/>
</dbReference>
<dbReference type="InterPro" id="IPR000515">
    <property type="entry name" value="MetI-like"/>
</dbReference>
<dbReference type="AlphaFoldDB" id="A0A364NPB7"/>
<feature type="transmembrane region" description="Helical" evidence="7">
    <location>
        <begin position="222"/>
        <end position="247"/>
    </location>
</feature>
<evidence type="ECO:0000256" key="5">
    <source>
        <dbReference type="ARBA" id="ARBA00022989"/>
    </source>
</evidence>
<dbReference type="InterPro" id="IPR035906">
    <property type="entry name" value="MetI-like_sf"/>
</dbReference>
<keyword evidence="2 7" id="KW-0813">Transport</keyword>
<comment type="subcellular location">
    <subcellularLocation>
        <location evidence="1 7">Cell membrane</location>
        <topology evidence="1 7">Multi-pass membrane protein</topology>
    </subcellularLocation>
</comment>
<evidence type="ECO:0000256" key="1">
    <source>
        <dbReference type="ARBA" id="ARBA00004651"/>
    </source>
</evidence>
<feature type="transmembrane region" description="Helical" evidence="7">
    <location>
        <begin position="145"/>
        <end position="176"/>
    </location>
</feature>
<comment type="similarity">
    <text evidence="7">Belongs to the binding-protein-dependent transport system permease family.</text>
</comment>
<dbReference type="SUPFAM" id="SSF161098">
    <property type="entry name" value="MetI-like"/>
    <property type="match status" value="1"/>
</dbReference>
<dbReference type="PROSITE" id="PS50928">
    <property type="entry name" value="ABC_TM1"/>
    <property type="match status" value="1"/>
</dbReference>
<evidence type="ECO:0000256" key="6">
    <source>
        <dbReference type="ARBA" id="ARBA00023136"/>
    </source>
</evidence>
<dbReference type="Pfam" id="PF12911">
    <property type="entry name" value="OppC_N"/>
    <property type="match status" value="1"/>
</dbReference>
<dbReference type="Proteomes" id="UP000250744">
    <property type="component" value="Unassembled WGS sequence"/>
</dbReference>
<feature type="transmembrane region" description="Helical" evidence="7">
    <location>
        <begin position="105"/>
        <end position="133"/>
    </location>
</feature>
<evidence type="ECO:0000259" key="8">
    <source>
        <dbReference type="PROSITE" id="PS50928"/>
    </source>
</evidence>
<feature type="transmembrane region" description="Helical" evidence="7">
    <location>
        <begin position="39"/>
        <end position="63"/>
    </location>
</feature>
<dbReference type="GO" id="GO:0005886">
    <property type="term" value="C:plasma membrane"/>
    <property type="evidence" value="ECO:0007669"/>
    <property type="project" value="UniProtKB-SubCell"/>
</dbReference>
<sequence>MNSTTQNLSAQAFATAAETAAISRGYWATVWMRLKRDKVSVACALVLLSLVLMAVFAPLLAPYDPAQGTMLKRLSAIGTTGHWLGTDELGRDMLSRLMYGGQMSLLMGLLPVFIAFLIGTSLGLVAGFFGGWWNTLIMRTTDVFFAFPAVLLAIAISGALGAGFVNAILSLTLVFIPPIARVAESVTTSVRNLDFVDAARASGANSFTIIRVHVLGNVLGPVFIYATSLVSVCMILAAGLSFLGLGVKPPVAEWGLMLNTLRQSIYVQPWISVLPGLMIFITSLCFNLLSDGLRGAMDIKR</sequence>
<evidence type="ECO:0000256" key="3">
    <source>
        <dbReference type="ARBA" id="ARBA00022475"/>
    </source>
</evidence>
<evidence type="ECO:0000256" key="7">
    <source>
        <dbReference type="RuleBase" id="RU363032"/>
    </source>
</evidence>
<dbReference type="GO" id="GO:0055085">
    <property type="term" value="P:transmembrane transport"/>
    <property type="evidence" value="ECO:0007669"/>
    <property type="project" value="InterPro"/>
</dbReference>
<dbReference type="CDD" id="cd06261">
    <property type="entry name" value="TM_PBP2"/>
    <property type="match status" value="1"/>
</dbReference>
<dbReference type="PANTHER" id="PTHR43386:SF25">
    <property type="entry name" value="PEPTIDE ABC TRANSPORTER PERMEASE PROTEIN"/>
    <property type="match status" value="1"/>
</dbReference>
<keyword evidence="10" id="KW-1185">Reference proteome</keyword>
<keyword evidence="3" id="KW-1003">Cell membrane</keyword>
<evidence type="ECO:0000256" key="4">
    <source>
        <dbReference type="ARBA" id="ARBA00022692"/>
    </source>
</evidence>
<accession>A0A364NPB7</accession>
<reference evidence="9 10" key="1">
    <citation type="submission" date="2018-06" db="EMBL/GenBank/DDBJ databases">
        <title>Nitrincola tibetense sp. nov., isolated from Lake XuguoCo on Tibetan Plateau.</title>
        <authorList>
            <person name="Xing P."/>
        </authorList>
    </citation>
    <scope>NUCLEOTIDE SEQUENCE [LARGE SCALE GENOMIC DNA]</scope>
    <source>
        <strain evidence="10">xg18</strain>
    </source>
</reference>
<name>A0A364NPB7_9GAMM</name>
<evidence type="ECO:0000256" key="2">
    <source>
        <dbReference type="ARBA" id="ARBA00022448"/>
    </source>
</evidence>
<protein>
    <submittedName>
        <fullName evidence="9">ABC transporter permease</fullName>
    </submittedName>
</protein>
<gene>
    <name evidence="9" type="ORF">DN062_05580</name>
</gene>
<comment type="caution">
    <text evidence="9">The sequence shown here is derived from an EMBL/GenBank/DDBJ whole genome shotgun (WGS) entry which is preliminary data.</text>
</comment>
<dbReference type="Gene3D" id="1.10.3720.10">
    <property type="entry name" value="MetI-like"/>
    <property type="match status" value="1"/>
</dbReference>
<keyword evidence="5 7" id="KW-1133">Transmembrane helix</keyword>